<comment type="caution">
    <text evidence="10">The sequence shown here is derived from an EMBL/GenBank/DDBJ whole genome shotgun (WGS) entry which is preliminary data.</text>
</comment>
<feature type="compositionally biased region" description="Low complexity" evidence="7">
    <location>
        <begin position="1"/>
        <end position="22"/>
    </location>
</feature>
<dbReference type="Pfam" id="PF07524">
    <property type="entry name" value="Bromo_TP"/>
    <property type="match status" value="1"/>
</dbReference>
<feature type="region of interest" description="Disordered" evidence="7">
    <location>
        <begin position="1"/>
        <end position="43"/>
    </location>
</feature>
<comment type="similarity">
    <text evidence="2">Belongs to the TAF8 family.</text>
</comment>
<evidence type="ECO:0000256" key="4">
    <source>
        <dbReference type="ARBA" id="ARBA00023015"/>
    </source>
</evidence>
<dbReference type="CDD" id="cd00076">
    <property type="entry name" value="HFD_SF"/>
    <property type="match status" value="1"/>
</dbReference>
<evidence type="ECO:0000313" key="11">
    <source>
        <dbReference type="Proteomes" id="UP000698800"/>
    </source>
</evidence>
<keyword evidence="5" id="KW-0804">Transcription</keyword>
<feature type="compositionally biased region" description="Basic residues" evidence="7">
    <location>
        <begin position="24"/>
        <end position="41"/>
    </location>
</feature>
<feature type="domain" description="Transcription factor TFIID subunit 8 C-terminal" evidence="9">
    <location>
        <begin position="176"/>
        <end position="224"/>
    </location>
</feature>
<keyword evidence="4" id="KW-0805">Transcription regulation</keyword>
<dbReference type="Proteomes" id="UP000698800">
    <property type="component" value="Unassembled WGS sequence"/>
</dbReference>
<evidence type="ECO:0000259" key="9">
    <source>
        <dbReference type="Pfam" id="PF10406"/>
    </source>
</evidence>
<feature type="domain" description="Bromodomain associated" evidence="8">
    <location>
        <begin position="51"/>
        <end position="122"/>
    </location>
</feature>
<keyword evidence="11" id="KW-1185">Reference proteome</keyword>
<protein>
    <recommendedName>
        <fullName evidence="3">Transcription initiation factor TFIID subunit 8</fullName>
    </recommendedName>
</protein>
<dbReference type="InterPro" id="IPR009072">
    <property type="entry name" value="Histone-fold"/>
</dbReference>
<dbReference type="InterPro" id="IPR006565">
    <property type="entry name" value="BTP"/>
</dbReference>
<evidence type="ECO:0000256" key="3">
    <source>
        <dbReference type="ARBA" id="ARBA00017307"/>
    </source>
</evidence>
<keyword evidence="6" id="KW-0539">Nucleus</keyword>
<evidence type="ECO:0000259" key="8">
    <source>
        <dbReference type="Pfam" id="PF07524"/>
    </source>
</evidence>
<evidence type="ECO:0000256" key="2">
    <source>
        <dbReference type="ARBA" id="ARBA00008767"/>
    </source>
</evidence>
<dbReference type="Pfam" id="PF10406">
    <property type="entry name" value="TAF8_C"/>
    <property type="match status" value="1"/>
</dbReference>
<dbReference type="GO" id="GO:0046982">
    <property type="term" value="F:protein heterodimerization activity"/>
    <property type="evidence" value="ECO:0007669"/>
    <property type="project" value="InterPro"/>
</dbReference>
<evidence type="ECO:0000256" key="1">
    <source>
        <dbReference type="ARBA" id="ARBA00004123"/>
    </source>
</evidence>
<dbReference type="PANTHER" id="PTHR46469">
    <property type="entry name" value="TRANSCRIPTION INITIATION FACTOR TFIID SUBUNIT 8"/>
    <property type="match status" value="1"/>
</dbReference>
<gene>
    <name evidence="10" type="ORF">FGG08_004480</name>
</gene>
<dbReference type="OrthoDB" id="2193813at2759"/>
<dbReference type="InterPro" id="IPR037818">
    <property type="entry name" value="TAF8"/>
</dbReference>
<evidence type="ECO:0000256" key="6">
    <source>
        <dbReference type="ARBA" id="ARBA00023242"/>
    </source>
</evidence>
<dbReference type="GO" id="GO:0006367">
    <property type="term" value="P:transcription initiation at RNA polymerase II promoter"/>
    <property type="evidence" value="ECO:0007669"/>
    <property type="project" value="TreeGrafter"/>
</dbReference>
<dbReference type="CDD" id="cd08049">
    <property type="entry name" value="TAF8"/>
    <property type="match status" value="1"/>
</dbReference>
<reference evidence="10" key="1">
    <citation type="submission" date="2021-03" db="EMBL/GenBank/DDBJ databases">
        <title>Comparative genomics and phylogenomic investigation of the class Geoglossomycetes provide insights into ecological specialization and systematics.</title>
        <authorList>
            <person name="Melie T."/>
            <person name="Pirro S."/>
            <person name="Miller A.N."/>
            <person name="Quandt A."/>
        </authorList>
    </citation>
    <scope>NUCLEOTIDE SEQUENCE</scope>
    <source>
        <strain evidence="10">GBOQ0MN5Z8</strain>
    </source>
</reference>
<organism evidence="10 11">
    <name type="scientific">Glutinoglossum americanum</name>
    <dbReference type="NCBI Taxonomy" id="1670608"/>
    <lineage>
        <taxon>Eukaryota</taxon>
        <taxon>Fungi</taxon>
        <taxon>Dikarya</taxon>
        <taxon>Ascomycota</taxon>
        <taxon>Pezizomycotina</taxon>
        <taxon>Geoglossomycetes</taxon>
        <taxon>Geoglossales</taxon>
        <taxon>Geoglossaceae</taxon>
        <taxon>Glutinoglossum</taxon>
    </lineage>
</organism>
<dbReference type="EMBL" id="JAGHQL010000091">
    <property type="protein sequence ID" value="KAH0538965.1"/>
    <property type="molecule type" value="Genomic_DNA"/>
</dbReference>
<evidence type="ECO:0000313" key="10">
    <source>
        <dbReference type="EMBL" id="KAH0538965.1"/>
    </source>
</evidence>
<feature type="region of interest" description="Disordered" evidence="7">
    <location>
        <begin position="169"/>
        <end position="214"/>
    </location>
</feature>
<evidence type="ECO:0000256" key="5">
    <source>
        <dbReference type="ARBA" id="ARBA00023163"/>
    </source>
</evidence>
<accession>A0A9P8KX17</accession>
<dbReference type="PANTHER" id="PTHR46469:SF1">
    <property type="entry name" value="TRANSCRIPTION INITIATION FACTOR TFIID SUBUNIT 8"/>
    <property type="match status" value="1"/>
</dbReference>
<comment type="subcellular location">
    <subcellularLocation>
        <location evidence="1">Nucleus</location>
    </subcellularLocation>
</comment>
<evidence type="ECO:0000256" key="7">
    <source>
        <dbReference type="SAM" id="MobiDB-lite"/>
    </source>
</evidence>
<dbReference type="Gene3D" id="1.10.20.10">
    <property type="entry name" value="Histone, subunit A"/>
    <property type="match status" value="1"/>
</dbReference>
<feature type="compositionally biased region" description="Basic and acidic residues" evidence="7">
    <location>
        <begin position="196"/>
        <end position="214"/>
    </location>
</feature>
<name>A0A9P8KX17_9PEZI</name>
<proteinExistence type="inferred from homology"/>
<dbReference type="InterPro" id="IPR019473">
    <property type="entry name" value="TFIID_su8_C"/>
</dbReference>
<sequence>MATVPSSSSLKRSSPLSSSDALASKKRRKVSTHHHYLHHSARSPLTPTNAEIIHSLLERAITLILTAAGYNGANPDALQFFRVHVEEYMIHQLSNISISMTSSRRTQPIPPDFDFVLRKQNLSLSSLEPHLQSLVPPSISQRFLPTPPPEDPPNLPLSPVLGPVLSGAPDKQRAPYVPTHFPSFPSKHTYKTTPEFTERERDPRKVRERATEEGRLGEEALRRLLGAAGGGGHGTSDNFGLRSANRRQRDRMWERTVDALIKGVGIANLSNGESGIGASQASVVDNSLAVGITQEFGVVVNSEKDYWRKGAVSTQDSLRRRRNGTVVIDSGGIPTSGAGLISAP</sequence>
<dbReference type="GO" id="GO:0005669">
    <property type="term" value="C:transcription factor TFIID complex"/>
    <property type="evidence" value="ECO:0007669"/>
    <property type="project" value="InterPro"/>
</dbReference>
<dbReference type="AlphaFoldDB" id="A0A9P8KX17"/>